<evidence type="ECO:0000256" key="1">
    <source>
        <dbReference type="ARBA" id="ARBA00022741"/>
    </source>
</evidence>
<dbReference type="GO" id="GO:0000731">
    <property type="term" value="P:DNA synthesis involved in DNA repair"/>
    <property type="evidence" value="ECO:0007669"/>
    <property type="project" value="TreeGrafter"/>
</dbReference>
<dbReference type="GO" id="GO:0017116">
    <property type="term" value="F:single-stranded DNA helicase activity"/>
    <property type="evidence" value="ECO:0007669"/>
    <property type="project" value="TreeGrafter"/>
</dbReference>
<evidence type="ECO:0000313" key="5">
    <source>
        <dbReference type="Proteomes" id="UP000824035"/>
    </source>
</evidence>
<protein>
    <submittedName>
        <fullName evidence="4">AAA family ATPase</fullName>
    </submittedName>
</protein>
<sequence length="89" mass="9514">MAEPLAQRLRPRTLGQVWGQKHLLGEGCVFRRAIESGTVPNMIFYGPPGVGKTTVARIIAEQSGMRLHKLNGTSASTGDIKAVLAEIGT</sequence>
<dbReference type="GO" id="GO:0006261">
    <property type="term" value="P:DNA-templated DNA replication"/>
    <property type="evidence" value="ECO:0007669"/>
    <property type="project" value="TreeGrafter"/>
</dbReference>
<dbReference type="Pfam" id="PF05496">
    <property type="entry name" value="RuvB_N"/>
    <property type="match status" value="1"/>
</dbReference>
<accession>A0A9D2E6K5</accession>
<proteinExistence type="predicted"/>
<dbReference type="GO" id="GO:0008047">
    <property type="term" value="F:enzyme activator activity"/>
    <property type="evidence" value="ECO:0007669"/>
    <property type="project" value="TreeGrafter"/>
</dbReference>
<gene>
    <name evidence="4" type="ORF">H9813_10990</name>
</gene>
<dbReference type="Gene3D" id="3.40.50.300">
    <property type="entry name" value="P-loop containing nucleotide triphosphate hydrolases"/>
    <property type="match status" value="1"/>
</dbReference>
<name>A0A9D2E6K5_9FIRM</name>
<dbReference type="Proteomes" id="UP000824035">
    <property type="component" value="Unassembled WGS sequence"/>
</dbReference>
<dbReference type="AlphaFoldDB" id="A0A9D2E6K5"/>
<dbReference type="InterPro" id="IPR051314">
    <property type="entry name" value="AAA_ATPase_RarA/MGS1/WRNIP1"/>
</dbReference>
<dbReference type="EMBL" id="DXBV01000114">
    <property type="protein sequence ID" value="HIZ31737.1"/>
    <property type="molecule type" value="Genomic_DNA"/>
</dbReference>
<dbReference type="InterPro" id="IPR027417">
    <property type="entry name" value="P-loop_NTPase"/>
</dbReference>
<dbReference type="GO" id="GO:0005524">
    <property type="term" value="F:ATP binding"/>
    <property type="evidence" value="ECO:0007669"/>
    <property type="project" value="UniProtKB-KW"/>
</dbReference>
<dbReference type="PANTHER" id="PTHR13779">
    <property type="entry name" value="WERNER HELICASE-INTERACTING PROTEIN 1 FAMILY MEMBER"/>
    <property type="match status" value="1"/>
</dbReference>
<keyword evidence="2" id="KW-0067">ATP-binding</keyword>
<evidence type="ECO:0000256" key="2">
    <source>
        <dbReference type="ARBA" id="ARBA00022840"/>
    </source>
</evidence>
<reference evidence="4" key="2">
    <citation type="submission" date="2021-04" db="EMBL/GenBank/DDBJ databases">
        <authorList>
            <person name="Gilroy R."/>
        </authorList>
    </citation>
    <scope>NUCLEOTIDE SEQUENCE</scope>
    <source>
        <strain evidence="4">ChiGjej4B4-18154</strain>
    </source>
</reference>
<dbReference type="PANTHER" id="PTHR13779:SF7">
    <property type="entry name" value="ATPASE WRNIP1"/>
    <property type="match status" value="1"/>
</dbReference>
<evidence type="ECO:0000313" key="4">
    <source>
        <dbReference type="EMBL" id="HIZ31737.1"/>
    </source>
</evidence>
<comment type="caution">
    <text evidence="4">The sequence shown here is derived from an EMBL/GenBank/DDBJ whole genome shotgun (WGS) entry which is preliminary data.</text>
</comment>
<feature type="non-terminal residue" evidence="4">
    <location>
        <position position="89"/>
    </location>
</feature>
<dbReference type="SUPFAM" id="SSF52540">
    <property type="entry name" value="P-loop containing nucleoside triphosphate hydrolases"/>
    <property type="match status" value="1"/>
</dbReference>
<reference evidence="4" key="1">
    <citation type="journal article" date="2021" name="PeerJ">
        <title>Extensive microbial diversity within the chicken gut microbiome revealed by metagenomics and culture.</title>
        <authorList>
            <person name="Gilroy R."/>
            <person name="Ravi A."/>
            <person name="Getino M."/>
            <person name="Pursley I."/>
            <person name="Horton D.L."/>
            <person name="Alikhan N.F."/>
            <person name="Baker D."/>
            <person name="Gharbi K."/>
            <person name="Hall N."/>
            <person name="Watson M."/>
            <person name="Adriaenssens E.M."/>
            <person name="Foster-Nyarko E."/>
            <person name="Jarju S."/>
            <person name="Secka A."/>
            <person name="Antonio M."/>
            <person name="Oren A."/>
            <person name="Chaudhuri R.R."/>
            <person name="La Ragione R."/>
            <person name="Hildebrand F."/>
            <person name="Pallen M.J."/>
        </authorList>
    </citation>
    <scope>NUCLEOTIDE SEQUENCE</scope>
    <source>
        <strain evidence="4">ChiGjej4B4-18154</strain>
    </source>
</reference>
<organism evidence="4 5">
    <name type="scientific">Candidatus Allofournierella merdipullorum</name>
    <dbReference type="NCBI Taxonomy" id="2838595"/>
    <lineage>
        <taxon>Bacteria</taxon>
        <taxon>Bacillati</taxon>
        <taxon>Bacillota</taxon>
        <taxon>Clostridia</taxon>
        <taxon>Eubacteriales</taxon>
        <taxon>Oscillospiraceae</taxon>
        <taxon>Allofournierella</taxon>
    </lineage>
</organism>
<dbReference type="InterPro" id="IPR008824">
    <property type="entry name" value="RuvB-like_N"/>
</dbReference>
<feature type="domain" description="RuvB-like AAA+ ATPase" evidence="3">
    <location>
        <begin position="9"/>
        <end position="87"/>
    </location>
</feature>
<evidence type="ECO:0000259" key="3">
    <source>
        <dbReference type="Pfam" id="PF05496"/>
    </source>
</evidence>
<dbReference type="GO" id="GO:0006310">
    <property type="term" value="P:DNA recombination"/>
    <property type="evidence" value="ECO:0007669"/>
    <property type="project" value="InterPro"/>
</dbReference>
<dbReference type="GO" id="GO:0009378">
    <property type="term" value="F:four-way junction helicase activity"/>
    <property type="evidence" value="ECO:0007669"/>
    <property type="project" value="InterPro"/>
</dbReference>
<dbReference type="CDD" id="cd00009">
    <property type="entry name" value="AAA"/>
    <property type="match status" value="1"/>
</dbReference>
<keyword evidence="1" id="KW-0547">Nucleotide-binding</keyword>